<dbReference type="EMBL" id="JAYRBN010000113">
    <property type="protein sequence ID" value="KAL2723731.1"/>
    <property type="molecule type" value="Genomic_DNA"/>
</dbReference>
<dbReference type="InterPro" id="IPR004117">
    <property type="entry name" value="7tm6_olfct_rcpt"/>
</dbReference>
<feature type="transmembrane region" description="Helical" evidence="10">
    <location>
        <begin position="573"/>
        <end position="596"/>
    </location>
</feature>
<evidence type="ECO:0000256" key="2">
    <source>
        <dbReference type="ARBA" id="ARBA00022475"/>
    </source>
</evidence>
<dbReference type="PANTHER" id="PTHR21137:SF35">
    <property type="entry name" value="ODORANT RECEPTOR 19A-RELATED"/>
    <property type="match status" value="1"/>
</dbReference>
<dbReference type="PANTHER" id="PTHR21137">
    <property type="entry name" value="ODORANT RECEPTOR"/>
    <property type="match status" value="1"/>
</dbReference>
<dbReference type="GO" id="GO:0007608">
    <property type="term" value="P:sensory perception of smell"/>
    <property type="evidence" value="ECO:0007669"/>
    <property type="project" value="UniProtKB-KW"/>
</dbReference>
<feature type="transmembrane region" description="Helical" evidence="10">
    <location>
        <begin position="12"/>
        <end position="31"/>
    </location>
</feature>
<dbReference type="Proteomes" id="UP001607303">
    <property type="component" value="Unassembled WGS sequence"/>
</dbReference>
<proteinExistence type="predicted"/>
<keyword evidence="12" id="KW-1185">Reference proteome</keyword>
<feature type="transmembrane region" description="Helical" evidence="10">
    <location>
        <begin position="1379"/>
        <end position="1398"/>
    </location>
</feature>
<feature type="transmembrane region" description="Helical" evidence="10">
    <location>
        <begin position="1297"/>
        <end position="1319"/>
    </location>
</feature>
<name>A0ABD2AT11_VESMC</name>
<evidence type="ECO:0000313" key="12">
    <source>
        <dbReference type="Proteomes" id="UP001607303"/>
    </source>
</evidence>
<feature type="transmembrane region" description="Helical" evidence="10">
    <location>
        <begin position="966"/>
        <end position="987"/>
    </location>
</feature>
<evidence type="ECO:0000256" key="4">
    <source>
        <dbReference type="ARBA" id="ARBA00022692"/>
    </source>
</evidence>
<keyword evidence="9" id="KW-0807">Transducer</keyword>
<feature type="transmembrane region" description="Helical" evidence="10">
    <location>
        <begin position="1331"/>
        <end position="1348"/>
    </location>
</feature>
<evidence type="ECO:0000256" key="7">
    <source>
        <dbReference type="ARBA" id="ARBA00023136"/>
    </source>
</evidence>
<keyword evidence="3" id="KW-0716">Sensory transduction</keyword>
<dbReference type="GO" id="GO:0005886">
    <property type="term" value="C:plasma membrane"/>
    <property type="evidence" value="ECO:0007669"/>
    <property type="project" value="UniProtKB-SubCell"/>
</dbReference>
<evidence type="ECO:0000256" key="5">
    <source>
        <dbReference type="ARBA" id="ARBA00022725"/>
    </source>
</evidence>
<keyword evidence="7 10" id="KW-0472">Membrane</keyword>
<accession>A0ABD2AT11</accession>
<feature type="transmembrane region" description="Helical" evidence="10">
    <location>
        <begin position="731"/>
        <end position="753"/>
    </location>
</feature>
<comment type="caution">
    <text evidence="11">The sequence shown here is derived from an EMBL/GenBank/DDBJ whole genome shotgun (WGS) entry which is preliminary data.</text>
</comment>
<feature type="transmembrane region" description="Helical" evidence="10">
    <location>
        <begin position="608"/>
        <end position="625"/>
    </location>
</feature>
<evidence type="ECO:0000256" key="10">
    <source>
        <dbReference type="SAM" id="Phobius"/>
    </source>
</evidence>
<evidence type="ECO:0000256" key="1">
    <source>
        <dbReference type="ARBA" id="ARBA00004651"/>
    </source>
</evidence>
<feature type="transmembrane region" description="Helical" evidence="10">
    <location>
        <begin position="999"/>
        <end position="1016"/>
    </location>
</feature>
<keyword evidence="6 10" id="KW-1133">Transmembrane helix</keyword>
<keyword evidence="2" id="KW-1003">Cell membrane</keyword>
<gene>
    <name evidence="11" type="ORF">V1477_018963</name>
</gene>
<evidence type="ECO:0000313" key="11">
    <source>
        <dbReference type="EMBL" id="KAL2723731.1"/>
    </source>
</evidence>
<organism evidence="11 12">
    <name type="scientific">Vespula maculifrons</name>
    <name type="common">Eastern yellow jacket</name>
    <name type="synonym">Wasp</name>
    <dbReference type="NCBI Taxonomy" id="7453"/>
    <lineage>
        <taxon>Eukaryota</taxon>
        <taxon>Metazoa</taxon>
        <taxon>Ecdysozoa</taxon>
        <taxon>Arthropoda</taxon>
        <taxon>Hexapoda</taxon>
        <taxon>Insecta</taxon>
        <taxon>Pterygota</taxon>
        <taxon>Neoptera</taxon>
        <taxon>Endopterygota</taxon>
        <taxon>Hymenoptera</taxon>
        <taxon>Apocrita</taxon>
        <taxon>Aculeata</taxon>
        <taxon>Vespoidea</taxon>
        <taxon>Vespidae</taxon>
        <taxon>Vespinae</taxon>
        <taxon>Vespula</taxon>
    </lineage>
</organism>
<evidence type="ECO:0000256" key="3">
    <source>
        <dbReference type="ARBA" id="ARBA00022606"/>
    </source>
</evidence>
<protein>
    <submittedName>
        <fullName evidence="11">Odorant receptor Or2-like isoform X1</fullName>
    </submittedName>
</protein>
<sequence length="1425" mass="161539">MKRKPGWNGETIYALNLYKTFLGLIGVWPFGVENLSSKIRWSLAMLIQMSTIGSQSLEVYRHCVDLDDTMDAFLMDLSSLVSISKLLLTRLNYRHTRSLLSSIVEDLSILEDSNQREIVMRYTTRGRIVSAAILYLGYASGMSFVFRTLPLHYVLPQKIDRNETYDVKVTSYFLSTYCVFDDQSGFWRAAILLLQTIQIFVNATSHCGNDGFFFGIAMHLCGQFEVLRMNFANLGSQENFSCKKIDALVRRHCHLIRLADNLEEAFNMIILIQLLMSALLLCIEGDMLESKSADLILGVYDSPWYTFDTSVVKNLAFVIFYGKIPRQVTAGKFVSMNFFTFKEIIKASASYISFGILVSILMEIRLNCGTVDETLDFFGLSASSVISLTKLILMKLHQKDLRRIVQSALKDWSTFVDGSSAKDIMLKYTNRGKLVCRIQMGLGLVIITTMILDALPASESSLSDNSTSKEEIVKRTPLKMMCLFGNMSTSTYWTVFVLQGVQLLDAVFVDCGHDVFFFGIAMHICSQFDALKIFCDELNVEDEENRIEKIKEFIERHSHVLDLAHRLGNTFNYILLVILMGNGIHICSAGIQMVVLSKQNDIVSLLKAILLFNILLGQLFLYSYAGDYLSSLSNNVCHLIYNCPWYEFSPSIVRNLKFIIMRTQIPFRLKAGRFYAMDIENFKNVLKAFFSLSAKMDMEDVVWNTDATYALGTYKFITWTTGTWPLQDEGIFAMIRFTIAFILEFSLLASVLLEIRLNCGNTDKTLEFFGLTAGMTTGLTKLIFVKLHQEDLRKILLSAIKDWSSIAKDSSAKEIIWKYTHRGKMVCRVQMSLGLLVIASMIMDAVPTSDFSQQDNITSSEENLRQIPLRTMCLFGNMSTSTYWTVFVLQGVQLLNSIAVNMGNDVFFFAIAMHICGQLDALRIFCDDFKANDEKDRVLKIEKFVRRHSHLLELAQRLENTFANILLVNLMTDGLHTCLAGVQILAISNKIDIVPLTKVSSVIVIILAQLFLYSYAGDYLSSLFQDICQVIYNCPWYEFSPNNVRNLMFIIMRTHVPFHLTAGRFYTMDIENFKNIFGALVSVLMEVRLSCGSTDETLDFLGAAASTFSGLMKLTFIKLHRADLQRIILSALKDWSSIIAISSVKEIMLRYTERGKLVCRVQMSFALIIISAMILDALPKSELSASDNDTSSEDVIKRIPLRTMCLFGNMSTSMHWTVFLLQAVQMLNAVFVDTGNDVFFFGIAMHICGQLDSLKIVYNEFKESDEENGVKKIKEFVDRHSHLLDLAGLLENTYNNILLVILMTSGFHICLAGIQIMLLSKQNDVVPLVKAIVAFLIVLGQLFQYSYVGNHLSSLSQDICQVVSNCPWYEFPPSIVRNFAFIIMRAHVPLLLTAGRFYPMDMASFKNILKASFSYFSVLRIAFEE</sequence>
<feature type="transmembrane region" description="Helical" evidence="10">
    <location>
        <begin position="128"/>
        <end position="146"/>
    </location>
</feature>
<dbReference type="GO" id="GO:0007165">
    <property type="term" value="P:signal transduction"/>
    <property type="evidence" value="ECO:0007669"/>
    <property type="project" value="UniProtKB-KW"/>
</dbReference>
<feature type="transmembrane region" description="Helical" evidence="10">
    <location>
        <begin position="1157"/>
        <end position="1175"/>
    </location>
</feature>
<comment type="subcellular location">
    <subcellularLocation>
        <location evidence="1">Cell membrane</location>
        <topology evidence="1">Multi-pass membrane protein</topology>
    </subcellularLocation>
</comment>
<evidence type="ECO:0000256" key="9">
    <source>
        <dbReference type="ARBA" id="ARBA00023224"/>
    </source>
</evidence>
<evidence type="ECO:0000256" key="6">
    <source>
        <dbReference type="ARBA" id="ARBA00022989"/>
    </source>
</evidence>
<evidence type="ECO:0000256" key="8">
    <source>
        <dbReference type="ARBA" id="ARBA00023170"/>
    </source>
</evidence>
<keyword evidence="4 10" id="KW-0812">Transmembrane</keyword>
<dbReference type="Pfam" id="PF02949">
    <property type="entry name" value="7tm_6"/>
    <property type="match status" value="4"/>
</dbReference>
<reference evidence="11 12" key="1">
    <citation type="journal article" date="2024" name="Ann. Entomol. Soc. Am.">
        <title>Genomic analyses of the southern and eastern yellowjacket wasps (Hymenoptera: Vespidae) reveal evolutionary signatures of social life.</title>
        <authorList>
            <person name="Catto M.A."/>
            <person name="Caine P.B."/>
            <person name="Orr S.E."/>
            <person name="Hunt B.G."/>
            <person name="Goodisman M.A.D."/>
        </authorList>
    </citation>
    <scope>NUCLEOTIDE SEQUENCE [LARGE SCALE GENOMIC DNA]</scope>
    <source>
        <strain evidence="11">232</strain>
        <tissue evidence="11">Head and thorax</tissue>
    </source>
</reference>
<keyword evidence="8" id="KW-0675">Receptor</keyword>
<keyword evidence="5" id="KW-0552">Olfaction</keyword>